<dbReference type="OrthoDB" id="9935623at2"/>
<name>A0A4V2NWX9_9BACT</name>
<evidence type="ECO:0000313" key="1">
    <source>
        <dbReference type="EMBL" id="TCJ19112.1"/>
    </source>
</evidence>
<keyword evidence="2" id="KW-1185">Reference proteome</keyword>
<evidence type="ECO:0000313" key="2">
    <source>
        <dbReference type="Proteomes" id="UP000295334"/>
    </source>
</evidence>
<sequence>MGCGWRHSFRIGTVKHQDMYNQAHYLSSNDRFGVPGSVEFQITELARKLKLPVQDVLTAVQEVGFDRDEIREYIRDRYDRC</sequence>
<organism evidence="1 2">
    <name type="scientific">Flaviaesturariibacter flavus</name>
    <dbReference type="NCBI Taxonomy" id="2502780"/>
    <lineage>
        <taxon>Bacteria</taxon>
        <taxon>Pseudomonadati</taxon>
        <taxon>Bacteroidota</taxon>
        <taxon>Chitinophagia</taxon>
        <taxon>Chitinophagales</taxon>
        <taxon>Chitinophagaceae</taxon>
        <taxon>Flaviaestuariibacter</taxon>
    </lineage>
</organism>
<comment type="caution">
    <text evidence="1">The sequence shown here is derived from an EMBL/GenBank/DDBJ whole genome shotgun (WGS) entry which is preliminary data.</text>
</comment>
<protein>
    <submittedName>
        <fullName evidence="1">DUF3606 domain-containing protein</fullName>
    </submittedName>
</protein>
<reference evidence="1 2" key="1">
    <citation type="submission" date="2019-03" db="EMBL/GenBank/DDBJ databases">
        <authorList>
            <person name="Kim M.K.M."/>
        </authorList>
    </citation>
    <scope>NUCLEOTIDE SEQUENCE [LARGE SCALE GENOMIC DNA]</scope>
    <source>
        <strain evidence="1 2">17J68-12</strain>
    </source>
</reference>
<gene>
    <name evidence="1" type="ORF">EPD60_01470</name>
</gene>
<dbReference type="EMBL" id="SJZI01000002">
    <property type="protein sequence ID" value="TCJ19112.1"/>
    <property type="molecule type" value="Genomic_DNA"/>
</dbReference>
<dbReference type="AlphaFoldDB" id="A0A4V2NWX9"/>
<dbReference type="Proteomes" id="UP000295334">
    <property type="component" value="Unassembled WGS sequence"/>
</dbReference>
<accession>A0A4V2NWX9</accession>
<proteinExistence type="predicted"/>